<feature type="compositionally biased region" description="Low complexity" evidence="1">
    <location>
        <begin position="1"/>
        <end position="10"/>
    </location>
</feature>
<sequence length="163" mass="17449">MVSSSLPSSSTEYPAARRSHAPPFPRTLYRLSPVLIAPAVPAPPPARVVRGASREGHALSLADVVTIDPDGRVRYRRARAGQGHGAGGGARWRRRRRWHAAGAAAPGCVRRGRGVPRPRAGHGARAQAATLLRELQAVSPVHGMAFQRVASAQLDAPDHLFFR</sequence>
<reference evidence="2 3" key="1">
    <citation type="submission" date="2024-02" db="EMBL/GenBank/DDBJ databases">
        <title>High-quality chromosome-scale genome assembly of Pensacola bahiagrass (Paspalum notatum Flugge var. saurae).</title>
        <authorList>
            <person name="Vega J.M."/>
            <person name="Podio M."/>
            <person name="Orjuela J."/>
            <person name="Siena L.A."/>
            <person name="Pessino S.C."/>
            <person name="Combes M.C."/>
            <person name="Mariac C."/>
            <person name="Albertini E."/>
            <person name="Pupilli F."/>
            <person name="Ortiz J.P.A."/>
            <person name="Leblanc O."/>
        </authorList>
    </citation>
    <scope>NUCLEOTIDE SEQUENCE [LARGE SCALE GENOMIC DNA]</scope>
    <source>
        <strain evidence="2">R1</strain>
        <tissue evidence="2">Leaf</tissue>
    </source>
</reference>
<keyword evidence="3" id="KW-1185">Reference proteome</keyword>
<organism evidence="2 3">
    <name type="scientific">Paspalum notatum var. saurae</name>
    <dbReference type="NCBI Taxonomy" id="547442"/>
    <lineage>
        <taxon>Eukaryota</taxon>
        <taxon>Viridiplantae</taxon>
        <taxon>Streptophyta</taxon>
        <taxon>Embryophyta</taxon>
        <taxon>Tracheophyta</taxon>
        <taxon>Spermatophyta</taxon>
        <taxon>Magnoliopsida</taxon>
        <taxon>Liliopsida</taxon>
        <taxon>Poales</taxon>
        <taxon>Poaceae</taxon>
        <taxon>PACMAD clade</taxon>
        <taxon>Panicoideae</taxon>
        <taxon>Andropogonodae</taxon>
        <taxon>Paspaleae</taxon>
        <taxon>Paspalinae</taxon>
        <taxon>Paspalum</taxon>
    </lineage>
</organism>
<evidence type="ECO:0000256" key="1">
    <source>
        <dbReference type="SAM" id="MobiDB-lite"/>
    </source>
</evidence>
<accession>A0AAQ3SVJ5</accession>
<evidence type="ECO:0000313" key="3">
    <source>
        <dbReference type="Proteomes" id="UP001341281"/>
    </source>
</evidence>
<protein>
    <submittedName>
        <fullName evidence="2">Uncharacterized protein</fullName>
    </submittedName>
</protein>
<proteinExistence type="predicted"/>
<feature type="region of interest" description="Disordered" evidence="1">
    <location>
        <begin position="1"/>
        <end position="24"/>
    </location>
</feature>
<gene>
    <name evidence="2" type="ORF">U9M48_011381</name>
</gene>
<dbReference type="AlphaFoldDB" id="A0AAQ3SVJ5"/>
<name>A0AAQ3SVJ5_PASNO</name>
<evidence type="ECO:0000313" key="2">
    <source>
        <dbReference type="EMBL" id="WVZ61520.1"/>
    </source>
</evidence>
<dbReference type="Proteomes" id="UP001341281">
    <property type="component" value="Chromosome 03"/>
</dbReference>
<dbReference type="EMBL" id="CP144747">
    <property type="protein sequence ID" value="WVZ61520.1"/>
    <property type="molecule type" value="Genomic_DNA"/>
</dbReference>